<dbReference type="GO" id="GO:0005634">
    <property type="term" value="C:nucleus"/>
    <property type="evidence" value="ECO:0007669"/>
    <property type="project" value="EnsemblPlants"/>
</dbReference>
<dbReference type="GO" id="GO:0010337">
    <property type="term" value="P:regulation of salicylic acid metabolic process"/>
    <property type="evidence" value="ECO:0007669"/>
    <property type="project" value="EnsemblPlants"/>
</dbReference>
<dbReference type="Gramene" id="ESQ52819">
    <property type="protein sequence ID" value="ESQ52819"/>
    <property type="gene ID" value="EUTSA_v10017173mg"/>
</dbReference>
<keyword evidence="4" id="KW-1185">Reference proteome</keyword>
<dbReference type="InterPro" id="IPR008889">
    <property type="entry name" value="VQ"/>
</dbReference>
<accession>V4M8Z4</accession>
<feature type="region of interest" description="Disordered" evidence="1">
    <location>
        <begin position="55"/>
        <end position="123"/>
    </location>
</feature>
<proteinExistence type="predicted"/>
<evidence type="ECO:0000313" key="4">
    <source>
        <dbReference type="Proteomes" id="UP000030689"/>
    </source>
</evidence>
<dbReference type="KEGG" id="eus:EUTSA_v10017173mg"/>
<feature type="compositionally biased region" description="Low complexity" evidence="1">
    <location>
        <begin position="55"/>
        <end position="83"/>
    </location>
</feature>
<dbReference type="InterPro" id="IPR039609">
    <property type="entry name" value="VQ_15/22"/>
</dbReference>
<dbReference type="GO" id="GO:0009414">
    <property type="term" value="P:response to water deprivation"/>
    <property type="evidence" value="ECO:0007669"/>
    <property type="project" value="EnsemblPlants"/>
</dbReference>
<evidence type="ECO:0000256" key="1">
    <source>
        <dbReference type="SAM" id="MobiDB-lite"/>
    </source>
</evidence>
<reference evidence="3 4" key="1">
    <citation type="journal article" date="2013" name="Front. Plant Sci.">
        <title>The Reference Genome of the Halophytic Plant Eutrema salsugineum.</title>
        <authorList>
            <person name="Yang R."/>
            <person name="Jarvis D.E."/>
            <person name="Chen H."/>
            <person name="Beilstein M.A."/>
            <person name="Grimwood J."/>
            <person name="Jenkins J."/>
            <person name="Shu S."/>
            <person name="Prochnik S."/>
            <person name="Xin M."/>
            <person name="Ma C."/>
            <person name="Schmutz J."/>
            <person name="Wing R.A."/>
            <person name="Mitchell-Olds T."/>
            <person name="Schumaker K.S."/>
            <person name="Wang X."/>
        </authorList>
    </citation>
    <scope>NUCLEOTIDE SEQUENCE [LARGE SCALE GENOMIC DNA]</scope>
</reference>
<dbReference type="PANTHER" id="PTHR33179">
    <property type="entry name" value="VQ MOTIF-CONTAINING PROTEIN"/>
    <property type="match status" value="1"/>
</dbReference>
<gene>
    <name evidence="3" type="ORF">EUTSA_v10017173mg</name>
</gene>
<organism evidence="3 4">
    <name type="scientific">Eutrema salsugineum</name>
    <name type="common">Saltwater cress</name>
    <name type="synonym">Sisymbrium salsugineum</name>
    <dbReference type="NCBI Taxonomy" id="72664"/>
    <lineage>
        <taxon>Eukaryota</taxon>
        <taxon>Viridiplantae</taxon>
        <taxon>Streptophyta</taxon>
        <taxon>Embryophyta</taxon>
        <taxon>Tracheophyta</taxon>
        <taxon>Spermatophyta</taxon>
        <taxon>Magnoliopsida</taxon>
        <taxon>eudicotyledons</taxon>
        <taxon>Gunneridae</taxon>
        <taxon>Pentapetalae</taxon>
        <taxon>rosids</taxon>
        <taxon>malvids</taxon>
        <taxon>Brassicales</taxon>
        <taxon>Brassicaceae</taxon>
        <taxon>Eutremeae</taxon>
        <taxon>Eutrema</taxon>
    </lineage>
</organism>
<dbReference type="OMA" id="NHHHENL"/>
<feature type="compositionally biased region" description="Basic residues" evidence="1">
    <location>
        <begin position="107"/>
        <end position="116"/>
    </location>
</feature>
<dbReference type="eggNOG" id="ENOG502SYS5">
    <property type="taxonomic scope" value="Eukaryota"/>
</dbReference>
<dbReference type="Pfam" id="PF05678">
    <property type="entry name" value="VQ"/>
    <property type="match status" value="1"/>
</dbReference>
<dbReference type="EMBL" id="KI517385">
    <property type="protein sequence ID" value="ESQ52819.1"/>
    <property type="molecule type" value="Genomic_DNA"/>
</dbReference>
<dbReference type="AlphaFoldDB" id="V4M8Z4"/>
<evidence type="ECO:0000313" key="3">
    <source>
        <dbReference type="EMBL" id="ESQ52819.1"/>
    </source>
</evidence>
<feature type="domain" description="VQ" evidence="2">
    <location>
        <begin position="118"/>
        <end position="140"/>
    </location>
</feature>
<evidence type="ECO:0000259" key="2">
    <source>
        <dbReference type="Pfam" id="PF05678"/>
    </source>
</evidence>
<dbReference type="STRING" id="72664.V4M8Z4"/>
<dbReference type="OrthoDB" id="780868at2759"/>
<dbReference type="Proteomes" id="UP000030689">
    <property type="component" value="Unassembled WGS sequence"/>
</dbReference>
<dbReference type="GO" id="GO:0009651">
    <property type="term" value="P:response to salt stress"/>
    <property type="evidence" value="ECO:0007669"/>
    <property type="project" value="EnsemblPlants"/>
</dbReference>
<protein>
    <recommendedName>
        <fullName evidence="2">VQ domain-containing protein</fullName>
    </recommendedName>
</protein>
<dbReference type="PANTHER" id="PTHR33179:SF79">
    <property type="entry name" value="CALMODULIN-BINDING PROTEIN 25"/>
    <property type="match status" value="1"/>
</dbReference>
<feature type="compositionally biased region" description="Gly residues" evidence="1">
    <location>
        <begin position="84"/>
        <end position="93"/>
    </location>
</feature>
<sequence length="241" mass="25378">MVSSEGLASVEPWLYRQGFNVDSWLLPDTFSHDSNLLAKALHSTVSPLPPPHTLSPSSAFFDSQSHPSSTHTLSSSAGSDPDIIGGGGGGGGGAKRKRSPVSEGKATTKRRSRASKKSQTTFITADPSNFRQMVQQVTGAKFIGDSSSVIFAPLVKPEPHRLVNRLPCVSSEKSTAVPTLDTSAFLSNHHQDNLSVGNNFSGSAAVGLPPSKTRATADTGGSAAEIDTYPNFPTLESWKVM</sequence>
<dbReference type="GO" id="GO:0005516">
    <property type="term" value="F:calmodulin binding"/>
    <property type="evidence" value="ECO:0007669"/>
    <property type="project" value="EnsemblPlants"/>
</dbReference>
<name>V4M8Z4_EUTSA</name>